<gene>
    <name evidence="2" type="primary">Hcn4</name>
    <name evidence="2" type="ORF">L345_13235</name>
</gene>
<comment type="caution">
    <text evidence="2">The sequence shown here is derived from an EMBL/GenBank/DDBJ whole genome shotgun (WGS) entry which is preliminary data.</text>
</comment>
<dbReference type="Proteomes" id="UP000018936">
    <property type="component" value="Unassembled WGS sequence"/>
</dbReference>
<dbReference type="EMBL" id="AZIM01004218">
    <property type="protein sequence ID" value="ETE61019.1"/>
    <property type="molecule type" value="Genomic_DNA"/>
</dbReference>
<reference evidence="2 3" key="1">
    <citation type="journal article" date="2013" name="Proc. Natl. Acad. Sci. U.S.A.">
        <title>The king cobra genome reveals dynamic gene evolution and adaptation in the snake venom system.</title>
        <authorList>
            <person name="Vonk F.J."/>
            <person name="Casewell N.R."/>
            <person name="Henkel C.V."/>
            <person name="Heimberg A.M."/>
            <person name="Jansen H.J."/>
            <person name="McCleary R.J."/>
            <person name="Kerkkamp H.M."/>
            <person name="Vos R.A."/>
            <person name="Guerreiro I."/>
            <person name="Calvete J.J."/>
            <person name="Wuster W."/>
            <person name="Woods A.E."/>
            <person name="Logan J.M."/>
            <person name="Harrison R.A."/>
            <person name="Castoe T.A."/>
            <person name="de Koning A.P."/>
            <person name="Pollock D.D."/>
            <person name="Yandell M."/>
            <person name="Calderon D."/>
            <person name="Renjifo C."/>
            <person name="Currier R.B."/>
            <person name="Salgado D."/>
            <person name="Pla D."/>
            <person name="Sanz L."/>
            <person name="Hyder A.S."/>
            <person name="Ribeiro J.M."/>
            <person name="Arntzen J.W."/>
            <person name="van den Thillart G.E."/>
            <person name="Boetzer M."/>
            <person name="Pirovano W."/>
            <person name="Dirks R.P."/>
            <person name="Spaink H.P."/>
            <person name="Duboule D."/>
            <person name="McGlinn E."/>
            <person name="Kini R.M."/>
            <person name="Richardson M.K."/>
        </authorList>
    </citation>
    <scope>NUCLEOTIDE SEQUENCE</scope>
    <source>
        <tissue evidence="2">Blood</tissue>
    </source>
</reference>
<dbReference type="AlphaFoldDB" id="V8NFJ9"/>
<evidence type="ECO:0000256" key="1">
    <source>
        <dbReference type="SAM" id="MobiDB-lite"/>
    </source>
</evidence>
<feature type="region of interest" description="Disordered" evidence="1">
    <location>
        <begin position="569"/>
        <end position="629"/>
    </location>
</feature>
<name>V8NFJ9_OPHHA</name>
<feature type="region of interest" description="Disordered" evidence="1">
    <location>
        <begin position="303"/>
        <end position="348"/>
    </location>
</feature>
<proteinExistence type="predicted"/>
<feature type="region of interest" description="Disordered" evidence="1">
    <location>
        <begin position="21"/>
        <end position="44"/>
    </location>
</feature>
<evidence type="ECO:0000313" key="3">
    <source>
        <dbReference type="Proteomes" id="UP000018936"/>
    </source>
</evidence>
<feature type="compositionally biased region" description="Basic and acidic residues" evidence="1">
    <location>
        <begin position="585"/>
        <end position="629"/>
    </location>
</feature>
<accession>V8NFJ9</accession>
<organism evidence="2 3">
    <name type="scientific">Ophiophagus hannah</name>
    <name type="common">King cobra</name>
    <name type="synonym">Naja hannah</name>
    <dbReference type="NCBI Taxonomy" id="8665"/>
    <lineage>
        <taxon>Eukaryota</taxon>
        <taxon>Metazoa</taxon>
        <taxon>Chordata</taxon>
        <taxon>Craniata</taxon>
        <taxon>Vertebrata</taxon>
        <taxon>Euteleostomi</taxon>
        <taxon>Lepidosauria</taxon>
        <taxon>Squamata</taxon>
        <taxon>Bifurcata</taxon>
        <taxon>Unidentata</taxon>
        <taxon>Episquamata</taxon>
        <taxon>Toxicofera</taxon>
        <taxon>Serpentes</taxon>
        <taxon>Colubroidea</taxon>
        <taxon>Elapidae</taxon>
        <taxon>Elapinae</taxon>
        <taxon>Ophiophagus</taxon>
    </lineage>
</organism>
<feature type="region of interest" description="Disordered" evidence="1">
    <location>
        <begin position="224"/>
        <end position="247"/>
    </location>
</feature>
<keyword evidence="3" id="KW-1185">Reference proteome</keyword>
<evidence type="ECO:0000313" key="2">
    <source>
        <dbReference type="EMBL" id="ETE61019.1"/>
    </source>
</evidence>
<sequence>MGAHRGTSIRRMSLSETNFAFSGSSRFPRRCASKPQTRGGSSGRLAPFYGQSSYVNRCRIKLGNNGLRRCVTTVWLGSNRVVLNTGHPWLIAIHLATVRSYNGAEKRGFYGRFFTLTTVARVVGSKFEPWAADSQLLLTTGVTHLATAARKGRETEPSSRNHHFGRNVNFIPTKMEGITPNFHLDKLTWFFLQILEGPCLIGSFLKDSSSSVCEASQVFPHKVCEKDEAPTTSEGKSSSSPPHPIPTPGHTISATLLLYVSRDGAIISKSYSGLCACARWEQAPAIPLPRCCQMLEAPEPAHNSPMALAPSLHRPSPPQTPGLAHGPPHCPTLLPSPQAASGPQRPATLQGDFCTPMLACPPPPGYSTGRSSTCDRPFVSLTTVAASLRSKFRRSASDLYLQRPPYILKQRPPNGRNTGLGSQLDEAVGMASGFKPLLPGTGKFGVAYLAGSLLGGNSLGGGAKKNLIYATLGLKAGFGDDRRNVGRRGMPLDSYTHTHVHRGIKCKKRIRGCAISLSCFFELGRDCPLRKQAGEFVLLIPWQVGSSCQRWIRRKTWSRKRDLKAIRRVGWPKGNRRPLGGGGSREGEILNGREEGRKEGRKRNEEGRKKREIDKEGKRMDGRKEGRKE</sequence>
<protein>
    <submittedName>
        <fullName evidence="2">Potassium/sodium hyperpolarization-activated cyclic nucleotide-gated channel 4</fullName>
    </submittedName>
</protein>